<evidence type="ECO:0000256" key="2">
    <source>
        <dbReference type="ARBA" id="ARBA00022670"/>
    </source>
</evidence>
<keyword evidence="4" id="KW-0788">Thiol protease</keyword>
<dbReference type="PANTHER" id="PTHR47359:SF3">
    <property type="entry name" value="NLP_P60 DOMAIN-CONTAINING PROTEIN-RELATED"/>
    <property type="match status" value="1"/>
</dbReference>
<protein>
    <submittedName>
        <fullName evidence="7">Probable endopeptidase p60</fullName>
        <ecNumber evidence="7">3.4.-.-</ecNumber>
    </submittedName>
</protein>
<name>A0A448N2N3_9ACTN</name>
<evidence type="ECO:0000256" key="3">
    <source>
        <dbReference type="ARBA" id="ARBA00022801"/>
    </source>
</evidence>
<dbReference type="AlphaFoldDB" id="A0A448N2N3"/>
<dbReference type="InterPro" id="IPR000064">
    <property type="entry name" value="NLP_P60_dom"/>
</dbReference>
<dbReference type="InterPro" id="IPR038765">
    <property type="entry name" value="Papain-like_cys_pep_sf"/>
</dbReference>
<dbReference type="GeneID" id="64408393"/>
<dbReference type="InterPro" id="IPR051794">
    <property type="entry name" value="PG_Endopeptidase_C40"/>
</dbReference>
<gene>
    <name evidence="7" type="primary">iap_2</name>
    <name evidence="7" type="ORF">NCTC12967_02993</name>
</gene>
<dbReference type="Proteomes" id="UP000273044">
    <property type="component" value="Chromosome"/>
</dbReference>
<feature type="signal peptide" evidence="5">
    <location>
        <begin position="1"/>
        <end position="40"/>
    </location>
</feature>
<dbReference type="GO" id="GO:0006508">
    <property type="term" value="P:proteolysis"/>
    <property type="evidence" value="ECO:0007669"/>
    <property type="project" value="UniProtKB-KW"/>
</dbReference>
<comment type="similarity">
    <text evidence="1">Belongs to the peptidase C40 family.</text>
</comment>
<evidence type="ECO:0000256" key="1">
    <source>
        <dbReference type="ARBA" id="ARBA00007074"/>
    </source>
</evidence>
<evidence type="ECO:0000259" key="6">
    <source>
        <dbReference type="PROSITE" id="PS51935"/>
    </source>
</evidence>
<feature type="chain" id="PRO_5019420949" evidence="5">
    <location>
        <begin position="41"/>
        <end position="284"/>
    </location>
</feature>
<keyword evidence="2" id="KW-0645">Protease</keyword>
<keyword evidence="3 7" id="KW-0378">Hydrolase</keyword>
<dbReference type="Gene3D" id="3.90.1720.10">
    <property type="entry name" value="endopeptidase domain like (from Nostoc punctiforme)"/>
    <property type="match status" value="1"/>
</dbReference>
<dbReference type="InterPro" id="IPR006311">
    <property type="entry name" value="TAT_signal"/>
</dbReference>
<dbReference type="RefSeq" id="WP_073970094.1">
    <property type="nucleotide sequence ID" value="NZ_CAJZDL010000056.1"/>
</dbReference>
<evidence type="ECO:0000313" key="8">
    <source>
        <dbReference type="Proteomes" id="UP000273044"/>
    </source>
</evidence>
<sequence>MNIVRPQMSRRNLLTTAALGVPAMGLLGAANLIGATPASAAASGRDFLQTAEAKAGCPYIWGDAGPSSFDCSGLVQWSLAQLGISFPRVSGAQYDACNPISLEQAWATPGAILWFDGHIGISCGDNNTSFEARDETVPVGYFNTDPGWTNGGLVPGLDYSGGGSQQPPSGSVTVDGYWGTATTRRLQEVLGTPTDGVVSSQAVSWQAKNPGLTSGWDWVSDSLATGSTVIKALQQRLGVDADGLIGTNTIMALQGHCGTPQDGYFSDGSTCIMELQKKLNNGAL</sequence>
<reference evidence="7 8" key="1">
    <citation type="submission" date="2018-12" db="EMBL/GenBank/DDBJ databases">
        <authorList>
            <consortium name="Pathogen Informatics"/>
        </authorList>
    </citation>
    <scope>NUCLEOTIDE SEQUENCE [LARGE SCALE GENOMIC DNA]</scope>
    <source>
        <strain evidence="7 8">NCTC12967</strain>
    </source>
</reference>
<evidence type="ECO:0000313" key="7">
    <source>
        <dbReference type="EMBL" id="VEH71667.1"/>
    </source>
</evidence>
<evidence type="ECO:0000256" key="4">
    <source>
        <dbReference type="ARBA" id="ARBA00022807"/>
    </source>
</evidence>
<dbReference type="SUPFAM" id="SSF54001">
    <property type="entry name" value="Cysteine proteinases"/>
    <property type="match status" value="1"/>
</dbReference>
<dbReference type="PANTHER" id="PTHR47359">
    <property type="entry name" value="PEPTIDOGLYCAN DL-ENDOPEPTIDASE CWLO"/>
    <property type="match status" value="1"/>
</dbReference>
<accession>A0A448N2N3</accession>
<dbReference type="GO" id="GO:0008234">
    <property type="term" value="F:cysteine-type peptidase activity"/>
    <property type="evidence" value="ECO:0007669"/>
    <property type="project" value="UniProtKB-KW"/>
</dbReference>
<organism evidence="7 8">
    <name type="scientific">Arachnia propionica</name>
    <dbReference type="NCBI Taxonomy" id="1750"/>
    <lineage>
        <taxon>Bacteria</taxon>
        <taxon>Bacillati</taxon>
        <taxon>Actinomycetota</taxon>
        <taxon>Actinomycetes</taxon>
        <taxon>Propionibacteriales</taxon>
        <taxon>Propionibacteriaceae</taxon>
        <taxon>Arachnia</taxon>
    </lineage>
</organism>
<dbReference type="EMBL" id="LR134406">
    <property type="protein sequence ID" value="VEH71667.1"/>
    <property type="molecule type" value="Genomic_DNA"/>
</dbReference>
<keyword evidence="8" id="KW-1185">Reference proteome</keyword>
<dbReference type="PROSITE" id="PS51318">
    <property type="entry name" value="TAT"/>
    <property type="match status" value="1"/>
</dbReference>
<keyword evidence="5" id="KW-0732">Signal</keyword>
<evidence type="ECO:0000256" key="5">
    <source>
        <dbReference type="SAM" id="SignalP"/>
    </source>
</evidence>
<dbReference type="EC" id="3.4.-.-" evidence="7"/>
<feature type="domain" description="NlpC/P60" evidence="6">
    <location>
        <begin position="41"/>
        <end position="160"/>
    </location>
</feature>
<dbReference type="Pfam" id="PF00877">
    <property type="entry name" value="NLPC_P60"/>
    <property type="match status" value="1"/>
</dbReference>
<dbReference type="PROSITE" id="PS51935">
    <property type="entry name" value="NLPC_P60"/>
    <property type="match status" value="1"/>
</dbReference>
<proteinExistence type="inferred from homology"/>